<dbReference type="EMBL" id="NQWI01000060">
    <property type="protein sequence ID" value="PDW02595.1"/>
    <property type="molecule type" value="Genomic_DNA"/>
</dbReference>
<reference evidence="2" key="1">
    <citation type="submission" date="2017-08" db="EMBL/GenBank/DDBJ databases">
        <authorList>
            <person name="Grouzdev D.S."/>
            <person name="Gaisin V.A."/>
            <person name="Rysina M.S."/>
            <person name="Gorlenko V.M."/>
        </authorList>
    </citation>
    <scope>NUCLEOTIDE SEQUENCE [LARGE SCALE GENOMIC DNA]</scope>
    <source>
        <strain evidence="2">Kir15-3F</strain>
    </source>
</reference>
<dbReference type="Gene3D" id="2.60.40.10">
    <property type="entry name" value="Immunoglobulins"/>
    <property type="match status" value="1"/>
</dbReference>
<evidence type="ECO:0000313" key="1">
    <source>
        <dbReference type="EMBL" id="PDW02595.1"/>
    </source>
</evidence>
<comment type="caution">
    <text evidence="1">The sequence shown here is derived from an EMBL/GenBank/DDBJ whole genome shotgun (WGS) entry which is preliminary data.</text>
</comment>
<name>A0A2A6RI85_9CHLR</name>
<dbReference type="InterPro" id="IPR013783">
    <property type="entry name" value="Ig-like_fold"/>
</dbReference>
<gene>
    <name evidence="1" type="ORF">CJ255_13170</name>
</gene>
<sequence>MTMHRTIRPLTTLLALLLLLALSLVVLMPPAVEAQHYDDRIWGVVWHDLNCDGIRQDDEPTLTHVPLFLYYAGPDGEVHRQAPDIQTAYSSSFDGTYGFTLGGWGRAYFIGIPNWERPEGFYPAPFRQGDDPTRDNDLTVGLMPGSDMWTTPVFWMPPWEDQHVVTGIDIGLCSIETQTVYLPLVVR</sequence>
<evidence type="ECO:0008006" key="3">
    <source>
        <dbReference type="Google" id="ProtNLM"/>
    </source>
</evidence>
<keyword evidence="2" id="KW-1185">Reference proteome</keyword>
<accession>A0A2A6RI85</accession>
<organism evidence="1 2">
    <name type="scientific">Candidatus Viridilinea mediisalina</name>
    <dbReference type="NCBI Taxonomy" id="2024553"/>
    <lineage>
        <taxon>Bacteria</taxon>
        <taxon>Bacillati</taxon>
        <taxon>Chloroflexota</taxon>
        <taxon>Chloroflexia</taxon>
        <taxon>Chloroflexales</taxon>
        <taxon>Chloroflexineae</taxon>
        <taxon>Oscillochloridaceae</taxon>
        <taxon>Candidatus Viridilinea</taxon>
    </lineage>
</organism>
<dbReference type="RefSeq" id="WP_097644568.1">
    <property type="nucleotide sequence ID" value="NZ_NQWI01000060.1"/>
</dbReference>
<proteinExistence type="predicted"/>
<dbReference type="Proteomes" id="UP000220527">
    <property type="component" value="Unassembled WGS sequence"/>
</dbReference>
<dbReference type="OrthoDB" id="2056845at2"/>
<protein>
    <recommendedName>
        <fullName evidence="3">SD-repeat containing protein B domain-containing protein</fullName>
    </recommendedName>
</protein>
<dbReference type="AlphaFoldDB" id="A0A2A6RI85"/>
<evidence type="ECO:0000313" key="2">
    <source>
        <dbReference type="Proteomes" id="UP000220527"/>
    </source>
</evidence>
<dbReference type="SUPFAM" id="SSF117074">
    <property type="entry name" value="Hypothetical protein PA1324"/>
    <property type="match status" value="1"/>
</dbReference>